<dbReference type="InterPro" id="IPR036439">
    <property type="entry name" value="Dockerin_dom_sf"/>
</dbReference>
<protein>
    <submittedName>
        <fullName evidence="1">Dockerin type I repeat protein</fullName>
    </submittedName>
</protein>
<evidence type="ECO:0000313" key="1">
    <source>
        <dbReference type="EMBL" id="QDV86448.1"/>
    </source>
</evidence>
<dbReference type="InterPro" id="IPR002105">
    <property type="entry name" value="Dockerin_1_rpt"/>
</dbReference>
<accession>A0ABX5XWQ9</accession>
<sequence length="184" mass="20292">MLWNRDGSILREFPSDDDTAVTHVIDSLAAVRTEHGSQIYHPTDGSLTDVDDFLRELGQLNVPDGPLILIDLELSGDREQILVLLESASESSRQQYVASLDVNRLAVSWQHPWNRYDVNSDGVVSPRDALTVINRLARDPSSELPSGGTRESPYYDVTGDAMVSPRDALVVINNLEATSYPVTS</sequence>
<evidence type="ECO:0000313" key="2">
    <source>
        <dbReference type="Proteomes" id="UP000318081"/>
    </source>
</evidence>
<dbReference type="Proteomes" id="UP000318081">
    <property type="component" value="Chromosome"/>
</dbReference>
<organism evidence="1 2">
    <name type="scientific">Stieleria magnilauensis</name>
    <dbReference type="NCBI Taxonomy" id="2527963"/>
    <lineage>
        <taxon>Bacteria</taxon>
        <taxon>Pseudomonadati</taxon>
        <taxon>Planctomycetota</taxon>
        <taxon>Planctomycetia</taxon>
        <taxon>Pirellulales</taxon>
        <taxon>Pirellulaceae</taxon>
        <taxon>Stieleria</taxon>
    </lineage>
</organism>
<proteinExistence type="predicted"/>
<gene>
    <name evidence="1" type="ORF">TBK1r_54670</name>
</gene>
<dbReference type="EMBL" id="CP036432">
    <property type="protein sequence ID" value="QDV86448.1"/>
    <property type="molecule type" value="Genomic_DNA"/>
</dbReference>
<dbReference type="Pfam" id="PF00404">
    <property type="entry name" value="Dockerin_1"/>
    <property type="match status" value="1"/>
</dbReference>
<reference evidence="1 2" key="1">
    <citation type="submission" date="2019-02" db="EMBL/GenBank/DDBJ databases">
        <title>Deep-cultivation of Planctomycetes and their phenomic and genomic characterization uncovers novel biology.</title>
        <authorList>
            <person name="Wiegand S."/>
            <person name="Jogler M."/>
            <person name="Boedeker C."/>
            <person name="Pinto D."/>
            <person name="Vollmers J."/>
            <person name="Rivas-Marin E."/>
            <person name="Kohn T."/>
            <person name="Peeters S.H."/>
            <person name="Heuer A."/>
            <person name="Rast P."/>
            <person name="Oberbeckmann S."/>
            <person name="Bunk B."/>
            <person name="Jeske O."/>
            <person name="Meyerdierks A."/>
            <person name="Storesund J.E."/>
            <person name="Kallscheuer N."/>
            <person name="Luecker S."/>
            <person name="Lage O.M."/>
            <person name="Pohl T."/>
            <person name="Merkel B.J."/>
            <person name="Hornburger P."/>
            <person name="Mueller R.-W."/>
            <person name="Bruemmer F."/>
            <person name="Labrenz M."/>
            <person name="Spormann A.M."/>
            <person name="Op den Camp H."/>
            <person name="Overmann J."/>
            <person name="Amann R."/>
            <person name="Jetten M.S.M."/>
            <person name="Mascher T."/>
            <person name="Medema M.H."/>
            <person name="Devos D.P."/>
            <person name="Kaster A.-K."/>
            <person name="Ovreas L."/>
            <person name="Rohde M."/>
            <person name="Galperin M.Y."/>
            <person name="Jogler C."/>
        </authorList>
    </citation>
    <scope>NUCLEOTIDE SEQUENCE [LARGE SCALE GENOMIC DNA]</scope>
    <source>
        <strain evidence="1 2">TBK1r</strain>
    </source>
</reference>
<dbReference type="SUPFAM" id="SSF63446">
    <property type="entry name" value="Type I dockerin domain"/>
    <property type="match status" value="1"/>
</dbReference>
<name>A0ABX5XWQ9_9BACT</name>
<keyword evidence="2" id="KW-1185">Reference proteome</keyword>